<dbReference type="GO" id="GO:0016903">
    <property type="term" value="F:oxidoreductase activity, acting on the aldehyde or oxo group of donors"/>
    <property type="evidence" value="ECO:0007669"/>
    <property type="project" value="InterPro"/>
</dbReference>
<gene>
    <name evidence="3" type="ORF">SAMN05660649_00106</name>
</gene>
<dbReference type="InterPro" id="IPR002869">
    <property type="entry name" value="Pyrv_flavodox_OxRed_cen"/>
</dbReference>
<reference evidence="4" key="1">
    <citation type="submission" date="2016-10" db="EMBL/GenBank/DDBJ databases">
        <authorList>
            <person name="Varghese N."/>
            <person name="Submissions S."/>
        </authorList>
    </citation>
    <scope>NUCLEOTIDE SEQUENCE [LARGE SCALE GENOMIC DNA]</scope>
    <source>
        <strain evidence="4">DSM 17038</strain>
    </source>
</reference>
<evidence type="ECO:0000256" key="1">
    <source>
        <dbReference type="ARBA" id="ARBA00023002"/>
    </source>
</evidence>
<dbReference type="Proteomes" id="UP000199337">
    <property type="component" value="Unassembled WGS sequence"/>
</dbReference>
<dbReference type="PANTHER" id="PTHR42730">
    <property type="entry name" value="2-OXOGLUTARATE SYNTHASE SUBUNIT KORC"/>
    <property type="match status" value="1"/>
</dbReference>
<dbReference type="Gene3D" id="3.40.920.10">
    <property type="entry name" value="Pyruvate-ferredoxin oxidoreductase, PFOR, domain III"/>
    <property type="match status" value="1"/>
</dbReference>
<evidence type="ECO:0000259" key="2">
    <source>
        <dbReference type="Pfam" id="PF01558"/>
    </source>
</evidence>
<keyword evidence="1" id="KW-0560">Oxidoreductase</keyword>
<dbReference type="STRING" id="341036.SAMN05660649_00106"/>
<dbReference type="Pfam" id="PF01558">
    <property type="entry name" value="POR"/>
    <property type="match status" value="1"/>
</dbReference>
<dbReference type="EMBL" id="FOOX01000001">
    <property type="protein sequence ID" value="SFF94054.1"/>
    <property type="molecule type" value="Genomic_DNA"/>
</dbReference>
<dbReference type="InterPro" id="IPR052554">
    <property type="entry name" value="2-oxoglutarate_synth_KorC"/>
</dbReference>
<organism evidence="3 4">
    <name type="scientific">Desulfotruncus arcticus DSM 17038</name>
    <dbReference type="NCBI Taxonomy" id="1121424"/>
    <lineage>
        <taxon>Bacteria</taxon>
        <taxon>Bacillati</taxon>
        <taxon>Bacillota</taxon>
        <taxon>Clostridia</taxon>
        <taxon>Eubacteriales</taxon>
        <taxon>Desulfallaceae</taxon>
        <taxon>Desulfotruncus</taxon>
    </lineage>
</organism>
<evidence type="ECO:0000313" key="4">
    <source>
        <dbReference type="Proteomes" id="UP000199337"/>
    </source>
</evidence>
<dbReference type="AlphaFoldDB" id="A0A1I2MRD5"/>
<dbReference type="InterPro" id="IPR019752">
    <property type="entry name" value="Pyrv/ketoisovalerate_OxRed_cat"/>
</dbReference>
<keyword evidence="4" id="KW-1185">Reference proteome</keyword>
<dbReference type="OrthoDB" id="9789125at2"/>
<protein>
    <submittedName>
        <fullName evidence="3">2-oxoglutarate ferredoxin oxidoreductase subunit gamma</fullName>
    </submittedName>
</protein>
<sequence>MFEGVLIAGFGGQGVLSTGQLLAYAGMKENKHVAWIPSYGPEMRGGTANCGVTVSDQPISSPVVSEPTVLIAMNRPSLEKFEPAVVPGGLILVNSSLIDIKTKRTDVRTVYVPANDLAEELGSGKVANNIILGVLLELTGVVSTDSVLEALKDVLPPKRHNLIPLNRDALEKGRELAIKNK</sequence>
<name>A0A1I2MRD5_9FIRM</name>
<accession>A0A1I2MRD5</accession>
<evidence type="ECO:0000313" key="3">
    <source>
        <dbReference type="EMBL" id="SFF94054.1"/>
    </source>
</evidence>
<dbReference type="RefSeq" id="WP_092467640.1">
    <property type="nucleotide sequence ID" value="NZ_FOOX01000001.1"/>
</dbReference>
<feature type="domain" description="Pyruvate/ketoisovalerate oxidoreductase catalytic" evidence="2">
    <location>
        <begin position="11"/>
        <end position="175"/>
    </location>
</feature>
<dbReference type="PANTHER" id="PTHR42730:SF1">
    <property type="entry name" value="2-OXOGLUTARATE SYNTHASE SUBUNIT KORC"/>
    <property type="match status" value="1"/>
</dbReference>
<dbReference type="SUPFAM" id="SSF53323">
    <property type="entry name" value="Pyruvate-ferredoxin oxidoreductase, PFOR, domain III"/>
    <property type="match status" value="1"/>
</dbReference>
<proteinExistence type="predicted"/>